<keyword evidence="4 8" id="KW-0378">Hydrolase</keyword>
<evidence type="ECO:0000256" key="2">
    <source>
        <dbReference type="ARBA" id="ARBA00022670"/>
    </source>
</evidence>
<dbReference type="PROSITE" id="PS51695">
    <property type="entry name" value="SEDOLISIN"/>
    <property type="match status" value="1"/>
</dbReference>
<reference evidence="11" key="1">
    <citation type="submission" date="2023-01" db="EMBL/GenBank/DDBJ databases">
        <title>The chitinases involved in constricting ring structure development in the nematode-trapping fungus Drechslerella dactyloides.</title>
        <authorList>
            <person name="Wang R."/>
            <person name="Zhang L."/>
            <person name="Tang P."/>
            <person name="Li S."/>
            <person name="Liang L."/>
        </authorList>
    </citation>
    <scope>NUCLEOTIDE SEQUENCE</scope>
    <source>
        <strain evidence="11">YMF1.00031</strain>
    </source>
</reference>
<dbReference type="EMBL" id="JAQGDS010000017">
    <property type="protein sequence ID" value="KAJ6255895.1"/>
    <property type="molecule type" value="Genomic_DNA"/>
</dbReference>
<dbReference type="Gene3D" id="3.40.50.200">
    <property type="entry name" value="Peptidase S8/S53 domain"/>
    <property type="match status" value="1"/>
</dbReference>
<dbReference type="CDD" id="cd11377">
    <property type="entry name" value="Pro-peptidase_S53"/>
    <property type="match status" value="1"/>
</dbReference>
<keyword evidence="9" id="KW-0812">Transmembrane</keyword>
<keyword evidence="6 8" id="KW-0106">Calcium</keyword>
<evidence type="ECO:0000259" key="10">
    <source>
        <dbReference type="PROSITE" id="PS51695"/>
    </source>
</evidence>
<keyword evidence="7" id="KW-0865">Zymogen</keyword>
<keyword evidence="9" id="KW-1133">Transmembrane helix</keyword>
<sequence>MAHRTAQWRSISILQFAMVQLHIRWGVFAVYIVSTIASPVPYSKYVVHESRRFLPQGWERDSRLAANLQVPVKIGLTQTNLHIGEELLLHVSHPDSPSYGKHWTADEVRRKFTPSQESYTAVSTWLRASGIRHTLDARGWISFNTSVAKVKEILRTEYYLYEHTSGQMHIGCESYSLPEEIHTHVDLILPTLHWDIHAEEPSSPKQRSLRRLAKRSKAKRTTGAIVDSLGTGFRSSGARRLTQSDTNHLNKLANPKYATVATCDEAITPDCLRQLYNFGVNHNPMKGNSFAVVSFTPQTYLQQDMDNFFGNFSPIQVGSGPIVKSINGGYVLPQTGDWWNAVETNMDLQYAMSLVYPQDVTLFQVGDGLQGTKEEYNNFLNAIDGTYCNYDGGNDPVIDAVYPDPAAGGYKGTPMCGVYEPSLVLSISYGGNEHDYTRKYAVRQCNEFLKLGLMGVSVLFASGDFGVGGFGSACRDPSGAYNDGLSGRFTPDYPATLLDVALSLHMTYQCPYLTAVGGTYIPLGKTVFDPELAWNTYLPWSGINGSSGGGFSEYFPTPLYQKPALAAYLSANPPPYTSAQYNNSGATRGYPDVAANAWNYTVGIENVLDFIGGTSASTPTFASVVALLNQDRLYRKKSPLGFLNPALYAHPEILNDIKVGNNPGCGTNGFKAATGWDPVTGLGTPNFNKMRSFFGNLP</sequence>
<evidence type="ECO:0000256" key="4">
    <source>
        <dbReference type="ARBA" id="ARBA00022801"/>
    </source>
</evidence>
<comment type="cofactor">
    <cofactor evidence="8">
        <name>Ca(2+)</name>
        <dbReference type="ChEBI" id="CHEBI:29108"/>
    </cofactor>
    <text evidence="8">Binds 1 Ca(2+) ion per subunit.</text>
</comment>
<protein>
    <submittedName>
        <fullName evidence="11">Aorsin</fullName>
    </submittedName>
</protein>
<feature type="active site" description="Charge relay system" evidence="8">
    <location>
        <position position="343"/>
    </location>
</feature>
<feature type="active site" description="Charge relay system" evidence="8">
    <location>
        <position position="615"/>
    </location>
</feature>
<evidence type="ECO:0000256" key="8">
    <source>
        <dbReference type="PROSITE-ProRule" id="PRU01032"/>
    </source>
</evidence>
<accession>A0AAD6NF45</accession>
<dbReference type="GO" id="GO:0046872">
    <property type="term" value="F:metal ion binding"/>
    <property type="evidence" value="ECO:0007669"/>
    <property type="project" value="UniProtKB-UniRule"/>
</dbReference>
<dbReference type="SUPFAM" id="SSF52743">
    <property type="entry name" value="Subtilisin-like"/>
    <property type="match status" value="1"/>
</dbReference>
<evidence type="ECO:0000313" key="12">
    <source>
        <dbReference type="Proteomes" id="UP001221413"/>
    </source>
</evidence>
<evidence type="ECO:0000256" key="7">
    <source>
        <dbReference type="ARBA" id="ARBA00023145"/>
    </source>
</evidence>
<dbReference type="GO" id="GO:0004252">
    <property type="term" value="F:serine-type endopeptidase activity"/>
    <property type="evidence" value="ECO:0007669"/>
    <property type="project" value="UniProtKB-UniRule"/>
</dbReference>
<comment type="caution">
    <text evidence="11">The sequence shown here is derived from an EMBL/GenBank/DDBJ whole genome shotgun (WGS) entry which is preliminary data.</text>
</comment>
<dbReference type="AlphaFoldDB" id="A0AAD6NF45"/>
<dbReference type="SMART" id="SM00944">
    <property type="entry name" value="Pro-kuma_activ"/>
    <property type="match status" value="1"/>
</dbReference>
<dbReference type="InterPro" id="IPR030400">
    <property type="entry name" value="Sedolisin_dom"/>
</dbReference>
<feature type="binding site" evidence="8">
    <location>
        <position position="656"/>
    </location>
    <ligand>
        <name>Ca(2+)</name>
        <dbReference type="ChEBI" id="CHEBI:29108"/>
    </ligand>
</feature>
<gene>
    <name evidence="11" type="ORF">Dda_9354</name>
</gene>
<dbReference type="InterPro" id="IPR015366">
    <property type="entry name" value="S53_propep"/>
</dbReference>
<dbReference type="CDD" id="cd04056">
    <property type="entry name" value="Peptidases_S53"/>
    <property type="match status" value="1"/>
</dbReference>
<evidence type="ECO:0000256" key="9">
    <source>
        <dbReference type="SAM" id="Phobius"/>
    </source>
</evidence>
<feature type="transmembrane region" description="Helical" evidence="9">
    <location>
        <begin position="21"/>
        <end position="42"/>
    </location>
</feature>
<feature type="active site" description="Charge relay system" evidence="8">
    <location>
        <position position="347"/>
    </location>
</feature>
<dbReference type="GO" id="GO:0005576">
    <property type="term" value="C:extracellular region"/>
    <property type="evidence" value="ECO:0007669"/>
    <property type="project" value="UniProtKB-SubCell"/>
</dbReference>
<dbReference type="SUPFAM" id="SSF54897">
    <property type="entry name" value="Protease propeptides/inhibitors"/>
    <property type="match status" value="1"/>
</dbReference>
<feature type="binding site" evidence="8">
    <location>
        <position position="657"/>
    </location>
    <ligand>
        <name>Ca(2+)</name>
        <dbReference type="ChEBI" id="CHEBI:29108"/>
    </ligand>
</feature>
<evidence type="ECO:0000313" key="11">
    <source>
        <dbReference type="EMBL" id="KAJ6255895.1"/>
    </source>
</evidence>
<evidence type="ECO:0000256" key="5">
    <source>
        <dbReference type="ARBA" id="ARBA00022825"/>
    </source>
</evidence>
<keyword evidence="5 8" id="KW-0720">Serine protease</keyword>
<dbReference type="PANTHER" id="PTHR14218:SF19">
    <property type="entry name" value="SERINE PROTEASE AORO, PUTATIVE (AFU_ORTHOLOGUE AFUA_6G10250)-RELATED"/>
    <property type="match status" value="1"/>
</dbReference>
<keyword evidence="12" id="KW-1185">Reference proteome</keyword>
<keyword evidence="9" id="KW-0472">Membrane</keyword>
<comment type="subcellular location">
    <subcellularLocation>
        <location evidence="1">Secreted</location>
        <location evidence="1">Extracellular space</location>
    </subcellularLocation>
</comment>
<evidence type="ECO:0000256" key="1">
    <source>
        <dbReference type="ARBA" id="ARBA00004239"/>
    </source>
</evidence>
<keyword evidence="3 8" id="KW-0479">Metal-binding</keyword>
<feature type="binding site" evidence="8">
    <location>
        <position position="675"/>
    </location>
    <ligand>
        <name>Ca(2+)</name>
        <dbReference type="ChEBI" id="CHEBI:29108"/>
    </ligand>
</feature>
<organism evidence="11 12">
    <name type="scientific">Drechslerella dactyloides</name>
    <name type="common">Nematode-trapping fungus</name>
    <name type="synonym">Arthrobotrys dactyloides</name>
    <dbReference type="NCBI Taxonomy" id="74499"/>
    <lineage>
        <taxon>Eukaryota</taxon>
        <taxon>Fungi</taxon>
        <taxon>Dikarya</taxon>
        <taxon>Ascomycota</taxon>
        <taxon>Pezizomycotina</taxon>
        <taxon>Orbiliomycetes</taxon>
        <taxon>Orbiliales</taxon>
        <taxon>Orbiliaceae</taxon>
        <taxon>Drechslerella</taxon>
    </lineage>
</organism>
<proteinExistence type="predicted"/>
<feature type="binding site" evidence="8">
    <location>
        <position position="677"/>
    </location>
    <ligand>
        <name>Ca(2+)</name>
        <dbReference type="ChEBI" id="CHEBI:29108"/>
    </ligand>
</feature>
<name>A0AAD6NF45_DREDA</name>
<dbReference type="PANTHER" id="PTHR14218">
    <property type="entry name" value="PROTEASE S8 TRIPEPTIDYL PEPTIDASE I CLN2"/>
    <property type="match status" value="1"/>
</dbReference>
<feature type="domain" description="Peptidase S53" evidence="10">
    <location>
        <begin position="266"/>
        <end position="697"/>
    </location>
</feature>
<dbReference type="GO" id="GO:0006508">
    <property type="term" value="P:proteolysis"/>
    <property type="evidence" value="ECO:0007669"/>
    <property type="project" value="UniProtKB-KW"/>
</dbReference>
<keyword evidence="2 8" id="KW-0645">Protease</keyword>
<dbReference type="Pfam" id="PF09286">
    <property type="entry name" value="Pro-kuma_activ"/>
    <property type="match status" value="1"/>
</dbReference>
<dbReference type="Proteomes" id="UP001221413">
    <property type="component" value="Unassembled WGS sequence"/>
</dbReference>
<evidence type="ECO:0000256" key="3">
    <source>
        <dbReference type="ARBA" id="ARBA00022723"/>
    </source>
</evidence>
<dbReference type="InterPro" id="IPR050819">
    <property type="entry name" value="Tripeptidyl-peptidase_I"/>
</dbReference>
<dbReference type="GO" id="GO:0008240">
    <property type="term" value="F:tripeptidyl-peptidase activity"/>
    <property type="evidence" value="ECO:0007669"/>
    <property type="project" value="TreeGrafter"/>
</dbReference>
<dbReference type="InterPro" id="IPR036852">
    <property type="entry name" value="Peptidase_S8/S53_dom_sf"/>
</dbReference>
<evidence type="ECO:0000256" key="6">
    <source>
        <dbReference type="ARBA" id="ARBA00022837"/>
    </source>
</evidence>